<sequence length="339" mass="36585">MKTQNFIATILFAVASITAVAQQNKAVSTISLKGDKLFPEGIHTLPNGDLLVGGFGDGSIQRIDNKDQISYFSAPGQNGLVIAVGMAVDEKNNRLWVANFNFKTASGNPGSNFKVFDLKSGKLLKTIPENFIDGAFFNEVTLDPAGNAYVSDTFGPNIWKTSFADSKPEVFVSDPLLKNPAPDQPFGLNGLTITPDSKYLIASVMNRTIKGGGTLVRIDLKSKKITPIKLSDNTAKLGFSGSDGMFFHKGKLLMVNVYSQAGAIFSAAFNADYSEATLKIHDAFQKAYDRPTASAIRNGKLYTVNSQLNHIIDDKDGQLNTPPSLPFQIVGVPLNEVLK</sequence>
<dbReference type="RefSeq" id="WP_094485320.1">
    <property type="nucleotide sequence ID" value="NZ_NOXX01000146.1"/>
</dbReference>
<feature type="chain" id="PRO_5012151952" description="SMP-30/Gluconolactonase/LRE-like region domain-containing protein" evidence="1">
    <location>
        <begin position="22"/>
        <end position="339"/>
    </location>
</feature>
<dbReference type="InterPro" id="IPR053224">
    <property type="entry name" value="Sensory_adhesion_molecule"/>
</dbReference>
<evidence type="ECO:0000313" key="2">
    <source>
        <dbReference type="EMBL" id="OYQ47387.1"/>
    </source>
</evidence>
<reference evidence="2 3" key="1">
    <citation type="submission" date="2017-07" db="EMBL/GenBank/DDBJ databases">
        <title>Flavobacterium cyanobacteriorum sp. nov., isolated from cyanobacterial aggregates in a eutrophic lake.</title>
        <authorList>
            <person name="Cai H."/>
        </authorList>
    </citation>
    <scope>NUCLEOTIDE SEQUENCE [LARGE SCALE GENOMIC DNA]</scope>
    <source>
        <strain evidence="2 3">TH167</strain>
    </source>
</reference>
<comment type="caution">
    <text evidence="2">The sequence shown here is derived from an EMBL/GenBank/DDBJ whole genome shotgun (WGS) entry which is preliminary data.</text>
</comment>
<evidence type="ECO:0000313" key="3">
    <source>
        <dbReference type="Proteomes" id="UP000216035"/>
    </source>
</evidence>
<evidence type="ECO:0008006" key="4">
    <source>
        <dbReference type="Google" id="ProtNLM"/>
    </source>
</evidence>
<dbReference type="Proteomes" id="UP000216035">
    <property type="component" value="Unassembled WGS sequence"/>
</dbReference>
<organism evidence="2 3">
    <name type="scientific">Flavobacterium aurantiibacter</name>
    <dbReference type="NCBI Taxonomy" id="2023067"/>
    <lineage>
        <taxon>Bacteria</taxon>
        <taxon>Pseudomonadati</taxon>
        <taxon>Bacteroidota</taxon>
        <taxon>Flavobacteriia</taxon>
        <taxon>Flavobacteriales</taxon>
        <taxon>Flavobacteriaceae</taxon>
        <taxon>Flavobacterium</taxon>
    </lineage>
</organism>
<dbReference type="SUPFAM" id="SSF63829">
    <property type="entry name" value="Calcium-dependent phosphotriesterase"/>
    <property type="match status" value="1"/>
</dbReference>
<evidence type="ECO:0000256" key="1">
    <source>
        <dbReference type="SAM" id="SignalP"/>
    </source>
</evidence>
<dbReference type="AlphaFoldDB" id="A0A256A0R5"/>
<dbReference type="OrthoDB" id="8584394at2"/>
<dbReference type="InterPro" id="IPR011042">
    <property type="entry name" value="6-blade_b-propeller_TolB-like"/>
</dbReference>
<gene>
    <name evidence="2" type="ORF">CHX27_03170</name>
</gene>
<keyword evidence="3" id="KW-1185">Reference proteome</keyword>
<dbReference type="PANTHER" id="PTHR31460">
    <property type="match status" value="1"/>
</dbReference>
<proteinExistence type="predicted"/>
<keyword evidence="1" id="KW-0732">Signal</keyword>
<name>A0A256A0R5_9FLAO</name>
<dbReference type="Gene3D" id="2.120.10.30">
    <property type="entry name" value="TolB, C-terminal domain"/>
    <property type="match status" value="1"/>
</dbReference>
<dbReference type="PANTHER" id="PTHR31460:SF3">
    <property type="entry name" value="MESOCENTIN"/>
    <property type="match status" value="1"/>
</dbReference>
<accession>A0A256A0R5</accession>
<protein>
    <recommendedName>
        <fullName evidence="4">SMP-30/Gluconolactonase/LRE-like region domain-containing protein</fullName>
    </recommendedName>
</protein>
<feature type="signal peptide" evidence="1">
    <location>
        <begin position="1"/>
        <end position="21"/>
    </location>
</feature>
<dbReference type="EMBL" id="NOXX01000146">
    <property type="protein sequence ID" value="OYQ47387.1"/>
    <property type="molecule type" value="Genomic_DNA"/>
</dbReference>